<evidence type="ECO:0000313" key="1">
    <source>
        <dbReference type="EMBL" id="EAX96649.1"/>
    </source>
</evidence>
<dbReference type="VEuPathDB" id="TrichDB:TVAG_023490"/>
<evidence type="ECO:0000313" key="2">
    <source>
        <dbReference type="Proteomes" id="UP000001542"/>
    </source>
</evidence>
<dbReference type="Proteomes" id="UP000001542">
    <property type="component" value="Unassembled WGS sequence"/>
</dbReference>
<sequence length="118" mass="14408">MSNDTNYWNFTMARFNACKKQTREEMFRANETPEFMHYYINHDENQSYSYLKQKMNEVAELEAQYVQMALRMSPRNEKPYYEQIRLKDFETRKVVINNQLAKQLRDHIKLLIEQAKKA</sequence>
<reference evidence="1" key="2">
    <citation type="journal article" date="2007" name="Science">
        <title>Draft genome sequence of the sexually transmitted pathogen Trichomonas vaginalis.</title>
        <authorList>
            <person name="Carlton J.M."/>
            <person name="Hirt R.P."/>
            <person name="Silva J.C."/>
            <person name="Delcher A.L."/>
            <person name="Schatz M."/>
            <person name="Zhao Q."/>
            <person name="Wortman J.R."/>
            <person name="Bidwell S.L."/>
            <person name="Alsmark U.C.M."/>
            <person name="Besteiro S."/>
            <person name="Sicheritz-Ponten T."/>
            <person name="Noel C.J."/>
            <person name="Dacks J.B."/>
            <person name="Foster P.G."/>
            <person name="Simillion C."/>
            <person name="Van de Peer Y."/>
            <person name="Miranda-Saavedra D."/>
            <person name="Barton G.J."/>
            <person name="Westrop G.D."/>
            <person name="Mueller S."/>
            <person name="Dessi D."/>
            <person name="Fiori P.L."/>
            <person name="Ren Q."/>
            <person name="Paulsen I."/>
            <person name="Zhang H."/>
            <person name="Bastida-Corcuera F.D."/>
            <person name="Simoes-Barbosa A."/>
            <person name="Brown M.T."/>
            <person name="Hayes R.D."/>
            <person name="Mukherjee M."/>
            <person name="Okumura C.Y."/>
            <person name="Schneider R."/>
            <person name="Smith A.J."/>
            <person name="Vanacova S."/>
            <person name="Villalvazo M."/>
            <person name="Haas B.J."/>
            <person name="Pertea M."/>
            <person name="Feldblyum T.V."/>
            <person name="Utterback T.R."/>
            <person name="Shu C.L."/>
            <person name="Osoegawa K."/>
            <person name="de Jong P.J."/>
            <person name="Hrdy I."/>
            <person name="Horvathova L."/>
            <person name="Zubacova Z."/>
            <person name="Dolezal P."/>
            <person name="Malik S.B."/>
            <person name="Logsdon J.M. Jr."/>
            <person name="Henze K."/>
            <person name="Gupta A."/>
            <person name="Wang C.C."/>
            <person name="Dunne R.L."/>
            <person name="Upcroft J.A."/>
            <person name="Upcroft P."/>
            <person name="White O."/>
            <person name="Salzberg S.L."/>
            <person name="Tang P."/>
            <person name="Chiu C.-H."/>
            <person name="Lee Y.-S."/>
            <person name="Embley T.M."/>
            <person name="Coombs G.H."/>
            <person name="Mottram J.C."/>
            <person name="Tachezy J."/>
            <person name="Fraser-Liggett C.M."/>
            <person name="Johnson P.J."/>
        </authorList>
    </citation>
    <scope>NUCLEOTIDE SEQUENCE [LARGE SCALE GENOMIC DNA]</scope>
    <source>
        <strain evidence="1">G3</strain>
    </source>
</reference>
<accession>A2FEM0</accession>
<dbReference type="AlphaFoldDB" id="A2FEM0"/>
<dbReference type="InParanoid" id="A2FEM0"/>
<dbReference type="EMBL" id="DS113749">
    <property type="protein sequence ID" value="EAX96649.1"/>
    <property type="molecule type" value="Genomic_DNA"/>
</dbReference>
<dbReference type="KEGG" id="tva:4754422"/>
<name>A2FEM0_TRIV3</name>
<reference evidence="1" key="1">
    <citation type="submission" date="2006-10" db="EMBL/GenBank/DDBJ databases">
        <authorList>
            <person name="Amadeo P."/>
            <person name="Zhao Q."/>
            <person name="Wortman J."/>
            <person name="Fraser-Liggett C."/>
            <person name="Carlton J."/>
        </authorList>
    </citation>
    <scope>NUCLEOTIDE SEQUENCE</scope>
    <source>
        <strain evidence="1">G3</strain>
    </source>
</reference>
<dbReference type="RefSeq" id="XP_001309579.1">
    <property type="nucleotide sequence ID" value="XM_001309578.1"/>
</dbReference>
<proteinExistence type="predicted"/>
<dbReference type="VEuPathDB" id="TrichDB:TVAGG3_0849840"/>
<protein>
    <submittedName>
        <fullName evidence="1">Uncharacterized protein</fullName>
    </submittedName>
</protein>
<keyword evidence="2" id="KW-1185">Reference proteome</keyword>
<organism evidence="1 2">
    <name type="scientific">Trichomonas vaginalis (strain ATCC PRA-98 / G3)</name>
    <dbReference type="NCBI Taxonomy" id="412133"/>
    <lineage>
        <taxon>Eukaryota</taxon>
        <taxon>Metamonada</taxon>
        <taxon>Parabasalia</taxon>
        <taxon>Trichomonadida</taxon>
        <taxon>Trichomonadidae</taxon>
        <taxon>Trichomonas</taxon>
    </lineage>
</organism>
<gene>
    <name evidence="1" type="ORF">TVAG_023490</name>
</gene>